<protein>
    <submittedName>
        <fullName evidence="4">Uncharacterized protein</fullName>
    </submittedName>
</protein>
<keyword evidence="3" id="KW-0143">Chaperone</keyword>
<dbReference type="Proteomes" id="UP001049176">
    <property type="component" value="Chromosome 1"/>
</dbReference>
<dbReference type="PANTHER" id="PTHR12425:SF5">
    <property type="entry name" value="SYNEMBRYN"/>
    <property type="match status" value="1"/>
</dbReference>
<reference evidence="4" key="1">
    <citation type="journal article" date="2021" name="Genome Biol. Evol.">
        <title>The assembled and annotated genome of the fairy-ring fungus Marasmius oreades.</title>
        <authorList>
            <person name="Hiltunen M."/>
            <person name="Ament-Velasquez S.L."/>
            <person name="Johannesson H."/>
        </authorList>
    </citation>
    <scope>NUCLEOTIDE SEQUENCE</scope>
    <source>
        <strain evidence="4">03SP1</strain>
    </source>
</reference>
<dbReference type="GeneID" id="66069190"/>
<evidence type="ECO:0000256" key="3">
    <source>
        <dbReference type="ARBA" id="ARBA00023186"/>
    </source>
</evidence>
<dbReference type="OrthoDB" id="5585685at2759"/>
<accession>A0A9P8AE03</accession>
<evidence type="ECO:0000256" key="1">
    <source>
        <dbReference type="ARBA" id="ARBA00009049"/>
    </source>
</evidence>
<sequence length="298" mass="32895">MGDLADAFTALTLYSTKTVGAPGFTISESTQTKLLKLLLNDVKMRGSDARLSHESASQAILAVKILGRNPQGSDYLATESGLSDLLHIASSLKEKDHLDAACDALRCIANAMLLFEDSRSTFISEEVKGGEVCVKMLNEATTCDEIFILSRILFFATASRSPFIIWLVEESHNGRTISNIVEDKLDLALSRYLKNDKANLAREVIADLLKEFMFNLLLILELYLSLPAPSTEPTPLHPPLTNVIHSLITIPVNNALHSKWFHTSSAEQPDVVQHTQDLLDKSLAFYRSKSEFIGDFGL</sequence>
<comment type="similarity">
    <text evidence="1">Belongs to the synembryn family.</text>
</comment>
<name>A0A9P8AE03_9AGAR</name>
<dbReference type="AlphaFoldDB" id="A0A9P8AE03"/>
<dbReference type="InterPro" id="IPR019318">
    <property type="entry name" value="Gua_nucleotide_exch_fac_Ric8"/>
</dbReference>
<dbReference type="PANTHER" id="PTHR12425">
    <property type="entry name" value="SYNEMBRYN"/>
    <property type="match status" value="1"/>
</dbReference>
<gene>
    <name evidence="4" type="ORF">E1B28_000114</name>
</gene>
<dbReference type="Pfam" id="PF10165">
    <property type="entry name" value="Ric8"/>
    <property type="match status" value="1"/>
</dbReference>
<keyword evidence="2" id="KW-0344">Guanine-nucleotide releasing factor</keyword>
<dbReference type="GO" id="GO:0005085">
    <property type="term" value="F:guanyl-nucleotide exchange factor activity"/>
    <property type="evidence" value="ECO:0007669"/>
    <property type="project" value="UniProtKB-KW"/>
</dbReference>
<proteinExistence type="inferred from homology"/>
<dbReference type="GO" id="GO:0007186">
    <property type="term" value="P:G protein-coupled receptor signaling pathway"/>
    <property type="evidence" value="ECO:0007669"/>
    <property type="project" value="TreeGrafter"/>
</dbReference>
<comment type="caution">
    <text evidence="4">The sequence shown here is derived from an EMBL/GenBank/DDBJ whole genome shotgun (WGS) entry which is preliminary data.</text>
</comment>
<dbReference type="GO" id="GO:0001965">
    <property type="term" value="F:G-protein alpha-subunit binding"/>
    <property type="evidence" value="ECO:0007669"/>
    <property type="project" value="TreeGrafter"/>
</dbReference>
<dbReference type="EMBL" id="CM032181">
    <property type="protein sequence ID" value="KAG7098144.1"/>
    <property type="molecule type" value="Genomic_DNA"/>
</dbReference>
<dbReference type="RefSeq" id="XP_043014614.1">
    <property type="nucleotide sequence ID" value="XM_043145915.1"/>
</dbReference>
<evidence type="ECO:0000313" key="5">
    <source>
        <dbReference type="Proteomes" id="UP001049176"/>
    </source>
</evidence>
<evidence type="ECO:0000313" key="4">
    <source>
        <dbReference type="EMBL" id="KAG7098144.1"/>
    </source>
</evidence>
<organism evidence="4 5">
    <name type="scientific">Marasmius oreades</name>
    <name type="common">fairy-ring Marasmius</name>
    <dbReference type="NCBI Taxonomy" id="181124"/>
    <lineage>
        <taxon>Eukaryota</taxon>
        <taxon>Fungi</taxon>
        <taxon>Dikarya</taxon>
        <taxon>Basidiomycota</taxon>
        <taxon>Agaricomycotina</taxon>
        <taxon>Agaricomycetes</taxon>
        <taxon>Agaricomycetidae</taxon>
        <taxon>Agaricales</taxon>
        <taxon>Marasmiineae</taxon>
        <taxon>Marasmiaceae</taxon>
        <taxon>Marasmius</taxon>
    </lineage>
</organism>
<dbReference type="GO" id="GO:0005737">
    <property type="term" value="C:cytoplasm"/>
    <property type="evidence" value="ECO:0007669"/>
    <property type="project" value="TreeGrafter"/>
</dbReference>
<keyword evidence="5" id="KW-1185">Reference proteome</keyword>
<dbReference type="KEGG" id="more:E1B28_000114"/>
<evidence type="ECO:0000256" key="2">
    <source>
        <dbReference type="ARBA" id="ARBA00022658"/>
    </source>
</evidence>